<dbReference type="Proteomes" id="UP001597197">
    <property type="component" value="Unassembled WGS sequence"/>
</dbReference>
<sequence length="116" mass="13320">MYQKKIPKPFDCAILLTKEVLNGKWKTSILYCLVQGPLRPSFLLHHIPGASRRVLNVQLNEMERHGLIGKTVYAGLPLKVEYYLTDFGRTLLPIVEAMTEWGEVHRARLEQVLESC</sequence>
<comment type="caution">
    <text evidence="5">The sequence shown here is derived from an EMBL/GenBank/DDBJ whole genome shotgun (WGS) entry which is preliminary data.</text>
</comment>
<dbReference type="PANTHER" id="PTHR33204:SF29">
    <property type="entry name" value="TRANSCRIPTIONAL REGULATOR"/>
    <property type="match status" value="1"/>
</dbReference>
<dbReference type="SUPFAM" id="SSF46785">
    <property type="entry name" value="Winged helix' DNA-binding domain"/>
    <property type="match status" value="1"/>
</dbReference>
<dbReference type="InterPro" id="IPR002577">
    <property type="entry name" value="HTH_HxlR"/>
</dbReference>
<dbReference type="InterPro" id="IPR036388">
    <property type="entry name" value="WH-like_DNA-bd_sf"/>
</dbReference>
<protein>
    <submittedName>
        <fullName evidence="5">Winged helix-turn-helix transcriptional regulator</fullName>
    </submittedName>
</protein>
<keyword evidence="3" id="KW-0804">Transcription</keyword>
<evidence type="ECO:0000313" key="5">
    <source>
        <dbReference type="EMBL" id="MFD1875572.1"/>
    </source>
</evidence>
<organism evidence="5 6">
    <name type="scientific">Hymenobacter bucti</name>
    <dbReference type="NCBI Taxonomy" id="1844114"/>
    <lineage>
        <taxon>Bacteria</taxon>
        <taxon>Pseudomonadati</taxon>
        <taxon>Bacteroidota</taxon>
        <taxon>Cytophagia</taxon>
        <taxon>Cytophagales</taxon>
        <taxon>Hymenobacteraceae</taxon>
        <taxon>Hymenobacter</taxon>
    </lineage>
</organism>
<proteinExistence type="predicted"/>
<gene>
    <name evidence="5" type="ORF">ACFSDX_24280</name>
</gene>
<dbReference type="Gene3D" id="1.10.10.10">
    <property type="entry name" value="Winged helix-like DNA-binding domain superfamily/Winged helix DNA-binding domain"/>
    <property type="match status" value="1"/>
</dbReference>
<accession>A0ABW4R1V0</accession>
<keyword evidence="6" id="KW-1185">Reference proteome</keyword>
<dbReference type="InterPro" id="IPR036390">
    <property type="entry name" value="WH_DNA-bd_sf"/>
</dbReference>
<keyword evidence="2" id="KW-0238">DNA-binding</keyword>
<evidence type="ECO:0000313" key="6">
    <source>
        <dbReference type="Proteomes" id="UP001597197"/>
    </source>
</evidence>
<feature type="domain" description="HTH hxlR-type" evidence="4">
    <location>
        <begin position="12"/>
        <end position="110"/>
    </location>
</feature>
<dbReference type="PROSITE" id="PS51118">
    <property type="entry name" value="HTH_HXLR"/>
    <property type="match status" value="1"/>
</dbReference>
<name>A0ABW4R1V0_9BACT</name>
<keyword evidence="1" id="KW-0805">Transcription regulation</keyword>
<reference evidence="6" key="1">
    <citation type="journal article" date="2019" name="Int. J. Syst. Evol. Microbiol.">
        <title>The Global Catalogue of Microorganisms (GCM) 10K type strain sequencing project: providing services to taxonomists for standard genome sequencing and annotation.</title>
        <authorList>
            <consortium name="The Broad Institute Genomics Platform"/>
            <consortium name="The Broad Institute Genome Sequencing Center for Infectious Disease"/>
            <person name="Wu L."/>
            <person name="Ma J."/>
        </authorList>
    </citation>
    <scope>NUCLEOTIDE SEQUENCE [LARGE SCALE GENOMIC DNA]</scope>
    <source>
        <strain evidence="6">CGMCC 1.15795</strain>
    </source>
</reference>
<dbReference type="EMBL" id="JBHUFD010000019">
    <property type="protein sequence ID" value="MFD1875572.1"/>
    <property type="molecule type" value="Genomic_DNA"/>
</dbReference>
<dbReference type="PANTHER" id="PTHR33204">
    <property type="entry name" value="TRANSCRIPTIONAL REGULATOR, MARR FAMILY"/>
    <property type="match status" value="1"/>
</dbReference>
<dbReference type="RefSeq" id="WP_382318413.1">
    <property type="nucleotide sequence ID" value="NZ_JBHUFD010000019.1"/>
</dbReference>
<evidence type="ECO:0000256" key="3">
    <source>
        <dbReference type="ARBA" id="ARBA00023163"/>
    </source>
</evidence>
<dbReference type="Pfam" id="PF01638">
    <property type="entry name" value="HxlR"/>
    <property type="match status" value="1"/>
</dbReference>
<evidence type="ECO:0000256" key="2">
    <source>
        <dbReference type="ARBA" id="ARBA00023125"/>
    </source>
</evidence>
<evidence type="ECO:0000259" key="4">
    <source>
        <dbReference type="PROSITE" id="PS51118"/>
    </source>
</evidence>
<evidence type="ECO:0000256" key="1">
    <source>
        <dbReference type="ARBA" id="ARBA00023015"/>
    </source>
</evidence>